<dbReference type="Proteomes" id="UP000315423">
    <property type="component" value="Unassembled WGS sequence"/>
</dbReference>
<dbReference type="EMBL" id="QYBA01000116">
    <property type="protein sequence ID" value="TKY91867.1"/>
    <property type="molecule type" value="Genomic_DNA"/>
</dbReference>
<comment type="caution">
    <text evidence="1">The sequence shown here is derived from an EMBL/GenBank/DDBJ whole genome shotgun (WGS) entry which is preliminary data.</text>
</comment>
<name>A0AC61SBC6_9EURY</name>
<proteinExistence type="predicted"/>
<evidence type="ECO:0000313" key="2">
    <source>
        <dbReference type="Proteomes" id="UP000315423"/>
    </source>
</evidence>
<accession>A0AC61SBC6</accession>
<sequence length="385" mass="43934">MDRHELIKRIEKKEDIHTEFKRTINREDLAKAITCFANTDGGQIAIGVEDSGKIAGVEDTDSLMRKVDDISFNRCEPPVTVIQETVDIDEKTVVIINVPKGDQRPYRTGSGLYYIRSSNRCRQASRQELLRLFQAAESLYFDETEVFRTSVSDLDQDSFKKFFRDFLNIKITTENIHTYMKNLKVISSGDKPTLSGILFFGIQPQVFFPTTKVIAAYIKGNDISIPPTDKKEIKGKIPEILENTLQFLRLHLREEHKIRGMESELYPEIPIEALREALVNAVAHRDYTISAPIRIFIFTNRVEFHTPGNLPNSVTIESMKIGGSHVLRNPTLYNFLAKMGLVTDIGSGVKRIITLVRETVEKDVELELRGNEFLLTIPRRGMDEI</sequence>
<protein>
    <submittedName>
        <fullName evidence="1">Transcriptional regulator</fullName>
    </submittedName>
</protein>
<organism evidence="1 2">
    <name type="scientific">Candidatus Methanomarinus sp</name>
    <dbReference type="NCBI Taxonomy" id="3386244"/>
    <lineage>
        <taxon>Archaea</taxon>
        <taxon>Methanobacteriati</taxon>
        <taxon>Methanobacteriota</taxon>
        <taxon>Stenosarchaea group</taxon>
        <taxon>Methanomicrobia</taxon>
        <taxon>Methanosarcinales</taxon>
        <taxon>ANME-2 cluster</taxon>
        <taxon>Candidatus Methanocomedenaceae</taxon>
        <taxon>Candidatus Methanomarinus</taxon>
    </lineage>
</organism>
<gene>
    <name evidence="1" type="ORF">C5S46_03605</name>
</gene>
<evidence type="ECO:0000313" key="1">
    <source>
        <dbReference type="EMBL" id="TKY91867.1"/>
    </source>
</evidence>
<reference evidence="1" key="1">
    <citation type="submission" date="2018-09" db="EMBL/GenBank/DDBJ databases">
        <title>A genomic encyclopedia of anaerobic methanotrophic archaea.</title>
        <authorList>
            <person name="Skennerton C.T."/>
            <person name="Chadwick G.L."/>
            <person name="Laso-Perez R."/>
            <person name="Leu A.O."/>
            <person name="Speth D.R."/>
            <person name="Yu H."/>
            <person name="Morgan-Lang C."/>
            <person name="Hatzenpichler R."/>
            <person name="Goudeau D."/>
            <person name="Malmstrom R."/>
            <person name="Woyke T."/>
            <person name="Hallam S."/>
            <person name="Tyson G.W."/>
            <person name="Wegener G."/>
            <person name="Boetius A."/>
            <person name="Orphan V.J."/>
        </authorList>
    </citation>
    <scope>NUCLEOTIDE SEQUENCE</scope>
    <source>
        <strain evidence="1">CONS3730D10UFb2</strain>
    </source>
</reference>